<dbReference type="InterPro" id="IPR013694">
    <property type="entry name" value="VIT"/>
</dbReference>
<evidence type="ECO:0000259" key="2">
    <source>
        <dbReference type="PROSITE" id="PS51468"/>
    </source>
</evidence>
<evidence type="ECO:0000259" key="1">
    <source>
        <dbReference type="PROSITE" id="PS50234"/>
    </source>
</evidence>
<feature type="domain" description="VWFA" evidence="1">
    <location>
        <begin position="354"/>
        <end position="526"/>
    </location>
</feature>
<dbReference type="RefSeq" id="WP_183843322.1">
    <property type="nucleotide sequence ID" value="NZ_JACIHU010000009.1"/>
</dbReference>
<accession>A0A7W6VEL8</accession>
<sequence>MFLEDEFAIGRMRMRRISISFLVAATAFVACLAAMLGLASAARAEAQQTSGQLAALVRPNDVNSGSLLFPSKEPGFYVEAPRLKTDVAIDVSGPIARVKVTQRFQNPSQGWVEGTYVFPLPENSAVDALKVQIGERFIEGQIKPRQEAREIYEQAKAEGKKTALLEQQRPNMFTNQVANIGPGEEIVVQIEYQQMLRQSGGEFSLRFPMVVAPRYNPAPIVQTVEFNNGAGFATPRDPVENREKIEAPVLDPRENAKINPVSLAVNLKAGFPLGDVTSSFHGVDIGQDGDQARMISLKGDSVPADKDFELTWKAAPGKTPSAGLFREVKDGKTDLLAFVTPPTAPDAAAPAKREVVFVIDNSGSMSGQSIEQARQSLALAISKLNPDDRFNVIRFDDTMTDYFKGLVAATPDNREKAIAYVRGLTADGGTEMLPALEDALRNQGPVASGALRQVVFLTDGAIGNEQQLFQEITANRGDARVFTVGIGSAPNTYFMSKAAEIGRGTFTQIGSADQVASRMGELFAKLQNPAMTDIAANFEGVAAEDITPNPMPDLYSGEPVVLTAELPEDKPAGKLQIVGKTGDQPWRVEMDIAHAADGNGISKLWARRKIDDFEARAYQRQDPAGLDKDIETVALAHHLVSRVTSLVAVDVTPSRPANEPLGSAKLPINLPEGWDFGKVFGETDGATRRASADPAGNAAPEQAVAVTQEPAASPEIANMMAAAPTAKAATLIAQKSSTVNLPQTATQADEQIMRGLTMLLLALTAASGLAIWRRRIKGLVTAGAKRDGL</sequence>
<organism evidence="3 6">
    <name type="scientific">Rhizobium etli</name>
    <dbReference type="NCBI Taxonomy" id="29449"/>
    <lineage>
        <taxon>Bacteria</taxon>
        <taxon>Pseudomonadati</taxon>
        <taxon>Pseudomonadota</taxon>
        <taxon>Alphaproteobacteria</taxon>
        <taxon>Hyphomicrobiales</taxon>
        <taxon>Rhizobiaceae</taxon>
        <taxon>Rhizobium/Agrobacterium group</taxon>
        <taxon>Rhizobium</taxon>
    </lineage>
</organism>
<dbReference type="PANTHER" id="PTHR45737:SF6">
    <property type="entry name" value="VON WILLEBRAND FACTOR A DOMAIN-CONTAINING PROTEIN 5A"/>
    <property type="match status" value="1"/>
</dbReference>
<dbReference type="InterPro" id="IPR022440">
    <property type="entry name" value="CHP03788"/>
</dbReference>
<dbReference type="SMART" id="SM00609">
    <property type="entry name" value="VIT"/>
    <property type="match status" value="1"/>
</dbReference>
<dbReference type="AlphaFoldDB" id="A0A7W6VEL8"/>
<evidence type="ECO:0000313" key="6">
    <source>
        <dbReference type="Proteomes" id="UP000557344"/>
    </source>
</evidence>
<protein>
    <submittedName>
        <fullName evidence="3">Ca-activated chloride channel family protein</fullName>
    </submittedName>
</protein>
<proteinExistence type="predicted"/>
<dbReference type="NCBIfam" id="TIGR03788">
    <property type="entry name" value="marine_srt_targ"/>
    <property type="match status" value="1"/>
</dbReference>
<dbReference type="PROSITE" id="PS50234">
    <property type="entry name" value="VWFA"/>
    <property type="match status" value="1"/>
</dbReference>
<feature type="domain" description="VIT" evidence="2">
    <location>
        <begin position="66"/>
        <end position="194"/>
    </location>
</feature>
<name>A0A7W6VEL8_RHIET</name>
<dbReference type="SMART" id="SM00327">
    <property type="entry name" value="VWA"/>
    <property type="match status" value="1"/>
</dbReference>
<dbReference type="Proteomes" id="UP000523431">
    <property type="component" value="Unassembled WGS sequence"/>
</dbReference>
<dbReference type="Proteomes" id="UP000557344">
    <property type="component" value="Unassembled WGS sequence"/>
</dbReference>
<dbReference type="PROSITE" id="PS51468">
    <property type="entry name" value="VIT"/>
    <property type="match status" value="1"/>
</dbReference>
<dbReference type="Pfam" id="PF08487">
    <property type="entry name" value="VIT"/>
    <property type="match status" value="1"/>
</dbReference>
<dbReference type="InterPro" id="IPR036465">
    <property type="entry name" value="vWFA_dom_sf"/>
</dbReference>
<dbReference type="Gene3D" id="3.40.50.410">
    <property type="entry name" value="von Willebrand factor, type A domain"/>
    <property type="match status" value="1"/>
</dbReference>
<comment type="caution">
    <text evidence="3">The sequence shown here is derived from an EMBL/GenBank/DDBJ whole genome shotgun (WGS) entry which is preliminary data.</text>
</comment>
<evidence type="ECO:0000313" key="4">
    <source>
        <dbReference type="EMBL" id="MBB4537529.1"/>
    </source>
</evidence>
<dbReference type="CDD" id="cd01461">
    <property type="entry name" value="vWA_interalpha_trypsin_inhibitor"/>
    <property type="match status" value="1"/>
</dbReference>
<dbReference type="PANTHER" id="PTHR45737">
    <property type="entry name" value="VON WILLEBRAND FACTOR A DOMAIN-CONTAINING PROTEIN 5A"/>
    <property type="match status" value="1"/>
</dbReference>
<dbReference type="Pfam" id="PF13768">
    <property type="entry name" value="VWA_3"/>
    <property type="match status" value="1"/>
</dbReference>
<evidence type="ECO:0000313" key="3">
    <source>
        <dbReference type="EMBL" id="MBB4481700.1"/>
    </source>
</evidence>
<evidence type="ECO:0000313" key="5">
    <source>
        <dbReference type="Proteomes" id="UP000523431"/>
    </source>
</evidence>
<dbReference type="InterPro" id="IPR002035">
    <property type="entry name" value="VWF_A"/>
</dbReference>
<gene>
    <name evidence="3" type="ORF">GGE46_004298</name>
    <name evidence="4" type="ORF">GGE57_004295</name>
</gene>
<dbReference type="SUPFAM" id="SSF53300">
    <property type="entry name" value="vWA-like"/>
    <property type="match status" value="1"/>
</dbReference>
<dbReference type="EMBL" id="JACIHU010000009">
    <property type="protein sequence ID" value="MBB4481700.1"/>
    <property type="molecule type" value="Genomic_DNA"/>
</dbReference>
<dbReference type="EMBL" id="JACIID010000009">
    <property type="protein sequence ID" value="MBB4537529.1"/>
    <property type="molecule type" value="Genomic_DNA"/>
</dbReference>
<reference evidence="5 6" key="1">
    <citation type="submission" date="2020-08" db="EMBL/GenBank/DDBJ databases">
        <title>Genomic Encyclopedia of Type Strains, Phase IV (KMG-V): Genome sequencing to study the core and pangenomes of soil and plant-associated prokaryotes.</title>
        <authorList>
            <person name="Whitman W."/>
        </authorList>
    </citation>
    <scope>NUCLEOTIDE SEQUENCE [LARGE SCALE GENOMIC DNA]</scope>
    <source>
        <strain evidence="3 6">SEMIA 471</strain>
        <strain evidence="4 5">SEMIA 489</strain>
    </source>
</reference>